<dbReference type="Pfam" id="PF15375">
    <property type="entry name" value="FSAF1"/>
    <property type="match status" value="1"/>
</dbReference>
<sequence length="306" mass="33442">MVVKRKRETTVVSKPKTKEDSPPPVDNAQDVFRRLFEAQFEPLDLPAPTAKSTNSAGEENEDEDDSDLSGSEGDWDGMSDISEESNQVEVVEHTDAYAAPEDRMDKKTWKAFMSGKLLSDLDKPSTDPEPTSKKEEAEDAHDSANLKHDLALQRLLKESHLLDSADDLAPTGKNRLKALDMRMQSLGAKTSLYAQTKMPTAHRRGIKAKAASKEDRRRQEAKENGIILEKPSKVQKSSNNGRRERGVVGSSVGKFSGGTLNLNKDDIDRIQASGRRMMGGRGRGKTRGGRGGGGRGGRGGGRGDKR</sequence>
<dbReference type="Proteomes" id="UP001150942">
    <property type="component" value="Unassembled WGS sequence"/>
</dbReference>
<keyword evidence="3" id="KW-1185">Reference proteome</keyword>
<reference evidence="2" key="1">
    <citation type="submission" date="2022-11" db="EMBL/GenBank/DDBJ databases">
        <authorList>
            <person name="Petersen C."/>
        </authorList>
    </citation>
    <scope>NUCLEOTIDE SEQUENCE</scope>
    <source>
        <strain evidence="2">IBT 20477</strain>
    </source>
</reference>
<feature type="compositionally biased region" description="Basic and acidic residues" evidence="1">
    <location>
        <begin position="211"/>
        <end position="223"/>
    </location>
</feature>
<comment type="caution">
    <text evidence="2">The sequence shown here is derived from an EMBL/GenBank/DDBJ whole genome shotgun (WGS) entry which is preliminary data.</text>
</comment>
<feature type="compositionally biased region" description="Basic and acidic residues" evidence="1">
    <location>
        <begin position="90"/>
        <end position="108"/>
    </location>
</feature>
<dbReference type="GO" id="GO:0000462">
    <property type="term" value="P:maturation of SSU-rRNA from tricistronic rRNA transcript (SSU-rRNA, 5.8S rRNA, LSU-rRNA)"/>
    <property type="evidence" value="ECO:0007669"/>
    <property type="project" value="TreeGrafter"/>
</dbReference>
<accession>A0A9W9JIP9</accession>
<reference evidence="2" key="2">
    <citation type="journal article" date="2023" name="IMA Fungus">
        <title>Comparative genomic study of the Penicillium genus elucidates a diverse pangenome and 15 lateral gene transfer events.</title>
        <authorList>
            <person name="Petersen C."/>
            <person name="Sorensen T."/>
            <person name="Nielsen M.R."/>
            <person name="Sondergaard T.E."/>
            <person name="Sorensen J.L."/>
            <person name="Fitzpatrick D.A."/>
            <person name="Frisvad J.C."/>
            <person name="Nielsen K.L."/>
        </authorList>
    </citation>
    <scope>NUCLEOTIDE SEQUENCE</scope>
    <source>
        <strain evidence="2">IBT 20477</strain>
    </source>
</reference>
<feature type="compositionally biased region" description="Basic and acidic residues" evidence="1">
    <location>
        <begin position="119"/>
        <end position="145"/>
    </location>
</feature>
<name>A0A9W9JIP9_9EURO</name>
<feature type="region of interest" description="Disordered" evidence="1">
    <location>
        <begin position="198"/>
        <end position="306"/>
    </location>
</feature>
<evidence type="ECO:0008006" key="4">
    <source>
        <dbReference type="Google" id="ProtNLM"/>
    </source>
</evidence>
<feature type="region of interest" description="Disordered" evidence="1">
    <location>
        <begin position="1"/>
        <end position="145"/>
    </location>
</feature>
<dbReference type="EMBL" id="JAPQKQ010000005">
    <property type="protein sequence ID" value="KAJ5196776.1"/>
    <property type="molecule type" value="Genomic_DNA"/>
</dbReference>
<dbReference type="PANTHER" id="PTHR28096">
    <property type="entry name" value="PROTEIN FAF1"/>
    <property type="match status" value="1"/>
</dbReference>
<feature type="compositionally biased region" description="Gly residues" evidence="1">
    <location>
        <begin position="289"/>
        <end position="300"/>
    </location>
</feature>
<dbReference type="AlphaFoldDB" id="A0A9W9JIP9"/>
<dbReference type="InterPro" id="IPR027973">
    <property type="entry name" value="FSAF1-like"/>
</dbReference>
<protein>
    <recommendedName>
        <fullName evidence="4">Protein FAF1</fullName>
    </recommendedName>
</protein>
<feature type="compositionally biased region" description="Acidic residues" evidence="1">
    <location>
        <begin position="58"/>
        <end position="83"/>
    </location>
</feature>
<dbReference type="PANTHER" id="PTHR28096:SF1">
    <property type="entry name" value="PROTEIN FAF1"/>
    <property type="match status" value="1"/>
</dbReference>
<dbReference type="GO" id="GO:0005730">
    <property type="term" value="C:nucleolus"/>
    <property type="evidence" value="ECO:0007669"/>
    <property type="project" value="TreeGrafter"/>
</dbReference>
<gene>
    <name evidence="2" type="ORF">N7449_007255</name>
</gene>
<dbReference type="OrthoDB" id="5556956at2759"/>
<evidence type="ECO:0000313" key="2">
    <source>
        <dbReference type="EMBL" id="KAJ5196776.1"/>
    </source>
</evidence>
<evidence type="ECO:0000256" key="1">
    <source>
        <dbReference type="SAM" id="MobiDB-lite"/>
    </source>
</evidence>
<dbReference type="InterPro" id="IPR053030">
    <property type="entry name" value="Ribosomal_biogenesis_FAF1-like"/>
</dbReference>
<proteinExistence type="predicted"/>
<organism evidence="2 3">
    <name type="scientific">Penicillium cf. viridicatum</name>
    <dbReference type="NCBI Taxonomy" id="2972119"/>
    <lineage>
        <taxon>Eukaryota</taxon>
        <taxon>Fungi</taxon>
        <taxon>Dikarya</taxon>
        <taxon>Ascomycota</taxon>
        <taxon>Pezizomycotina</taxon>
        <taxon>Eurotiomycetes</taxon>
        <taxon>Eurotiomycetidae</taxon>
        <taxon>Eurotiales</taxon>
        <taxon>Aspergillaceae</taxon>
        <taxon>Penicillium</taxon>
    </lineage>
</organism>
<evidence type="ECO:0000313" key="3">
    <source>
        <dbReference type="Proteomes" id="UP001150942"/>
    </source>
</evidence>
<feature type="compositionally biased region" description="Low complexity" evidence="1">
    <location>
        <begin position="247"/>
        <end position="258"/>
    </location>
</feature>